<dbReference type="SUPFAM" id="SSF51905">
    <property type="entry name" value="FAD/NAD(P)-binding domain"/>
    <property type="match status" value="1"/>
</dbReference>
<dbReference type="PANTHER" id="PTHR43400">
    <property type="entry name" value="FUMARATE REDUCTASE"/>
    <property type="match status" value="1"/>
</dbReference>
<keyword evidence="4" id="KW-0560">Oxidoreductase</keyword>
<evidence type="ECO:0000256" key="4">
    <source>
        <dbReference type="ARBA" id="ARBA00023002"/>
    </source>
</evidence>
<sequence length="542" mass="57263">MSAQVVKGDRVTATSVTTDVVIVGFGAAGTAAAITAREHGAEVIAVDRANGGGATAISGGIIYAGAGTSVQKAAGVQDTAEQMLDYLRLEVGDAVSPETLRRFVDTSPEMIDWLQRHGVPFNPGLCPYKTSFPNDRYYLYHSGSENAGVSRAVTPPVQRGHRAYGKGTSGKKIYAPLADSACKLGVDFRPHTAVTELLQDSSGRVTGVRAMTMGQAPRRIQRRYARLAAISSKPGVYYPPLRTAMERRLRTLERRYARPMEIRARRGVIICAGGFIANTEWRKRYAPEFNGGLPLGTSGDDGSGIALAASVGGVPDRMDNVSAWRFITPPSAFISSIVVDEKGDRVIDETRYGAALGQAMVKNHGSKGWILADAALMAEARRQLLTQTLWFQRAQAAALMFTGAVRGKTLTDVARAAGIDPAGLQATVDAHNDAIDAGRQDPAGKPAEFCRRIDKAPFTLLDISVRPNVLLPTPMLTLGGVRVAEDTGAVVDAEGGPIPGLYSAGRTAIGVASRSYVSGLSIADCVFAGRRAGASAAGHRPG</sequence>
<dbReference type="Proteomes" id="UP000465263">
    <property type="component" value="Unassembled WGS sequence"/>
</dbReference>
<dbReference type="AlphaFoldDB" id="A0A7I9XJC3"/>
<name>A0A7I9XJC3_9MYCO</name>
<evidence type="ECO:0000259" key="5">
    <source>
        <dbReference type="Pfam" id="PF00890"/>
    </source>
</evidence>
<dbReference type="InterPro" id="IPR036188">
    <property type="entry name" value="FAD/NAD-bd_sf"/>
</dbReference>
<dbReference type="GO" id="GO:0033765">
    <property type="term" value="F:steroid dehydrogenase activity, acting on the CH-CH group of donors"/>
    <property type="evidence" value="ECO:0007669"/>
    <property type="project" value="UniProtKB-ARBA"/>
</dbReference>
<dbReference type="Gene3D" id="3.50.50.60">
    <property type="entry name" value="FAD/NAD(P)-binding domain"/>
    <property type="match status" value="3"/>
</dbReference>
<reference evidence="6 7" key="1">
    <citation type="journal article" date="2019" name="Emerg. Microbes Infect.">
        <title>Comprehensive subspecies identification of 175 nontuberculous mycobacteria species based on 7547 genomic profiles.</title>
        <authorList>
            <person name="Matsumoto Y."/>
            <person name="Kinjo T."/>
            <person name="Motooka D."/>
            <person name="Nabeya D."/>
            <person name="Jung N."/>
            <person name="Uechi K."/>
            <person name="Horii T."/>
            <person name="Iida T."/>
            <person name="Fujita J."/>
            <person name="Nakamura S."/>
        </authorList>
    </citation>
    <scope>NUCLEOTIDE SEQUENCE [LARGE SCALE GENOMIC DNA]</scope>
    <source>
        <strain evidence="6 7">JCM 16017</strain>
    </source>
</reference>
<evidence type="ECO:0000256" key="2">
    <source>
        <dbReference type="ARBA" id="ARBA00022630"/>
    </source>
</evidence>
<dbReference type="NCBIfam" id="NF005511">
    <property type="entry name" value="PRK07121.1-4"/>
    <property type="match status" value="1"/>
</dbReference>
<evidence type="ECO:0000256" key="1">
    <source>
        <dbReference type="ARBA" id="ARBA00001974"/>
    </source>
</evidence>
<dbReference type="GO" id="GO:0008202">
    <property type="term" value="P:steroid metabolic process"/>
    <property type="evidence" value="ECO:0007669"/>
    <property type="project" value="UniProtKB-ARBA"/>
</dbReference>
<dbReference type="SUPFAM" id="SSF56425">
    <property type="entry name" value="Succinate dehydrogenase/fumarate reductase flavoprotein, catalytic domain"/>
    <property type="match status" value="1"/>
</dbReference>
<evidence type="ECO:0000256" key="3">
    <source>
        <dbReference type="ARBA" id="ARBA00022827"/>
    </source>
</evidence>
<dbReference type="InterPro" id="IPR050315">
    <property type="entry name" value="FAD-oxidoreductase_2"/>
</dbReference>
<proteinExistence type="predicted"/>
<dbReference type="EMBL" id="BLKV01000001">
    <property type="protein sequence ID" value="GFG69546.1"/>
    <property type="molecule type" value="Genomic_DNA"/>
</dbReference>
<dbReference type="InterPro" id="IPR027477">
    <property type="entry name" value="Succ_DH/fumarate_Rdtase_cat_sf"/>
</dbReference>
<dbReference type="PANTHER" id="PTHR43400:SF10">
    <property type="entry name" value="3-OXOSTEROID 1-DEHYDROGENASE"/>
    <property type="match status" value="1"/>
</dbReference>
<accession>A0A7I9XJC3</accession>
<dbReference type="InterPro" id="IPR003953">
    <property type="entry name" value="FAD-dep_OxRdtase_2_FAD-bd"/>
</dbReference>
<gene>
    <name evidence="6" type="ORF">MSEN_12660</name>
</gene>
<evidence type="ECO:0000313" key="7">
    <source>
        <dbReference type="Proteomes" id="UP000465263"/>
    </source>
</evidence>
<protein>
    <submittedName>
        <fullName evidence="6">Putative dehydrogenase</fullName>
    </submittedName>
</protein>
<keyword evidence="7" id="KW-1185">Reference proteome</keyword>
<feature type="domain" description="FAD-dependent oxidoreductase 2 FAD-binding" evidence="5">
    <location>
        <begin position="19"/>
        <end position="510"/>
    </location>
</feature>
<keyword evidence="3" id="KW-0274">FAD</keyword>
<comment type="caution">
    <text evidence="6">The sequence shown here is derived from an EMBL/GenBank/DDBJ whole genome shotgun (WGS) entry which is preliminary data.</text>
</comment>
<dbReference type="Gene3D" id="3.90.700.10">
    <property type="entry name" value="Succinate dehydrogenase/fumarate reductase flavoprotein, catalytic domain"/>
    <property type="match status" value="1"/>
</dbReference>
<keyword evidence="2" id="KW-0285">Flavoprotein</keyword>
<comment type="cofactor">
    <cofactor evidence="1">
        <name>FAD</name>
        <dbReference type="ChEBI" id="CHEBI:57692"/>
    </cofactor>
</comment>
<evidence type="ECO:0000313" key="6">
    <source>
        <dbReference type="EMBL" id="GFG69546.1"/>
    </source>
</evidence>
<dbReference type="Pfam" id="PF00890">
    <property type="entry name" value="FAD_binding_2"/>
    <property type="match status" value="1"/>
</dbReference>
<organism evidence="6 7">
    <name type="scientific">Mycolicibacter senuensis</name>
    <dbReference type="NCBI Taxonomy" id="386913"/>
    <lineage>
        <taxon>Bacteria</taxon>
        <taxon>Bacillati</taxon>
        <taxon>Actinomycetota</taxon>
        <taxon>Actinomycetes</taxon>
        <taxon>Mycobacteriales</taxon>
        <taxon>Mycobacteriaceae</taxon>
        <taxon>Mycolicibacter</taxon>
    </lineage>
</organism>